<name>A0ABD1DDD8_CULPP</name>
<dbReference type="EMBL" id="JBEHCU010006184">
    <property type="protein sequence ID" value="KAL1397692.1"/>
    <property type="molecule type" value="Genomic_DNA"/>
</dbReference>
<sequence>DGLGNRCTGANISKIYKLSVRK</sequence>
<organism evidence="1 2">
    <name type="scientific">Culex pipiens pipiens</name>
    <name type="common">Northern house mosquito</name>
    <dbReference type="NCBI Taxonomy" id="38569"/>
    <lineage>
        <taxon>Eukaryota</taxon>
        <taxon>Metazoa</taxon>
        <taxon>Ecdysozoa</taxon>
        <taxon>Arthropoda</taxon>
        <taxon>Hexapoda</taxon>
        <taxon>Insecta</taxon>
        <taxon>Pterygota</taxon>
        <taxon>Neoptera</taxon>
        <taxon>Endopterygota</taxon>
        <taxon>Diptera</taxon>
        <taxon>Nematocera</taxon>
        <taxon>Culicoidea</taxon>
        <taxon>Culicidae</taxon>
        <taxon>Culicinae</taxon>
        <taxon>Culicini</taxon>
        <taxon>Culex</taxon>
        <taxon>Culex</taxon>
    </lineage>
</organism>
<protein>
    <submittedName>
        <fullName evidence="1">Uncharacterized protein</fullName>
    </submittedName>
</protein>
<evidence type="ECO:0000313" key="2">
    <source>
        <dbReference type="Proteomes" id="UP001562425"/>
    </source>
</evidence>
<reference evidence="1 2" key="1">
    <citation type="submission" date="2024-05" db="EMBL/GenBank/DDBJ databases">
        <title>Culex pipiens pipiens assembly and annotation.</title>
        <authorList>
            <person name="Alout H."/>
            <person name="Durand T."/>
        </authorList>
    </citation>
    <scope>NUCLEOTIDE SEQUENCE [LARGE SCALE GENOMIC DNA]</scope>
    <source>
        <strain evidence="1">HA-2024</strain>
        <tissue evidence="1">Whole body</tissue>
    </source>
</reference>
<gene>
    <name evidence="1" type="ORF">pipiens_009570</name>
</gene>
<dbReference type="Proteomes" id="UP001562425">
    <property type="component" value="Unassembled WGS sequence"/>
</dbReference>
<comment type="caution">
    <text evidence="1">The sequence shown here is derived from an EMBL/GenBank/DDBJ whole genome shotgun (WGS) entry which is preliminary data.</text>
</comment>
<feature type="non-terminal residue" evidence="1">
    <location>
        <position position="1"/>
    </location>
</feature>
<dbReference type="AlphaFoldDB" id="A0ABD1DDD8"/>
<keyword evidence="2" id="KW-1185">Reference proteome</keyword>
<accession>A0ABD1DDD8</accession>
<proteinExistence type="predicted"/>
<evidence type="ECO:0000313" key="1">
    <source>
        <dbReference type="EMBL" id="KAL1397692.1"/>
    </source>
</evidence>